<evidence type="ECO:0000256" key="4">
    <source>
        <dbReference type="ARBA" id="ARBA00022989"/>
    </source>
</evidence>
<organism evidence="13">
    <name type="scientific">Chaetoceros debilis</name>
    <dbReference type="NCBI Taxonomy" id="122233"/>
    <lineage>
        <taxon>Eukaryota</taxon>
        <taxon>Sar</taxon>
        <taxon>Stramenopiles</taxon>
        <taxon>Ochrophyta</taxon>
        <taxon>Bacillariophyta</taxon>
        <taxon>Coscinodiscophyceae</taxon>
        <taxon>Chaetocerotophycidae</taxon>
        <taxon>Chaetocerotales</taxon>
        <taxon>Chaetocerotaceae</taxon>
        <taxon>Chaetoceros</taxon>
    </lineage>
</organism>
<feature type="transmembrane region" description="Helical" evidence="11">
    <location>
        <begin position="362"/>
        <end position="379"/>
    </location>
</feature>
<keyword evidence="2 8" id="KW-0813">Transport</keyword>
<proteinExistence type="inferred from homology"/>
<evidence type="ECO:0000256" key="2">
    <source>
        <dbReference type="ARBA" id="ARBA00022448"/>
    </source>
</evidence>
<keyword evidence="4 11" id="KW-1133">Transmembrane helix</keyword>
<dbReference type="PANTHER" id="PTHR11003:SF345">
    <property type="entry name" value="TWIK FAMILY OF POTASSIUM CHANNELS PROTEIN 18"/>
    <property type="match status" value="1"/>
</dbReference>
<dbReference type="Pfam" id="PF07885">
    <property type="entry name" value="Ion_trans_2"/>
    <property type="match status" value="2"/>
</dbReference>
<feature type="coiled-coil region" evidence="9">
    <location>
        <begin position="49"/>
        <end position="76"/>
    </location>
</feature>
<evidence type="ECO:0000256" key="6">
    <source>
        <dbReference type="ARBA" id="ARBA00023136"/>
    </source>
</evidence>
<evidence type="ECO:0000259" key="12">
    <source>
        <dbReference type="Pfam" id="PF07885"/>
    </source>
</evidence>
<comment type="similarity">
    <text evidence="8">Belongs to the two pore domain potassium channel (TC 1.A.1.8) family.</text>
</comment>
<dbReference type="GO" id="GO:0015271">
    <property type="term" value="F:outward rectifier potassium channel activity"/>
    <property type="evidence" value="ECO:0007669"/>
    <property type="project" value="TreeGrafter"/>
</dbReference>
<keyword evidence="3 8" id="KW-0812">Transmembrane</keyword>
<name>A0A7S3Q107_9STRA</name>
<evidence type="ECO:0000256" key="8">
    <source>
        <dbReference type="RuleBase" id="RU003857"/>
    </source>
</evidence>
<keyword evidence="5 8" id="KW-0406">Ion transport</keyword>
<keyword evidence="6 11" id="KW-0472">Membrane</keyword>
<feature type="compositionally biased region" description="Basic and acidic residues" evidence="10">
    <location>
        <begin position="414"/>
        <end position="433"/>
    </location>
</feature>
<dbReference type="GO" id="GO:0030322">
    <property type="term" value="P:stabilization of membrane potential"/>
    <property type="evidence" value="ECO:0007669"/>
    <property type="project" value="TreeGrafter"/>
</dbReference>
<feature type="region of interest" description="Disordered" evidence="10">
    <location>
        <begin position="411"/>
        <end position="452"/>
    </location>
</feature>
<feature type="transmembrane region" description="Helical" evidence="11">
    <location>
        <begin position="332"/>
        <end position="350"/>
    </location>
</feature>
<evidence type="ECO:0000256" key="3">
    <source>
        <dbReference type="ARBA" id="ARBA00022692"/>
    </source>
</evidence>
<evidence type="ECO:0000256" key="9">
    <source>
        <dbReference type="SAM" id="Coils"/>
    </source>
</evidence>
<evidence type="ECO:0000256" key="5">
    <source>
        <dbReference type="ARBA" id="ARBA00023065"/>
    </source>
</evidence>
<feature type="domain" description="Potassium channel" evidence="12">
    <location>
        <begin position="328"/>
        <end position="384"/>
    </location>
</feature>
<evidence type="ECO:0000256" key="10">
    <source>
        <dbReference type="SAM" id="MobiDB-lite"/>
    </source>
</evidence>
<comment type="subcellular location">
    <subcellularLocation>
        <location evidence="1">Membrane</location>
        <topology evidence="1">Multi-pass membrane protein</topology>
    </subcellularLocation>
</comment>
<evidence type="ECO:0000256" key="11">
    <source>
        <dbReference type="SAM" id="Phobius"/>
    </source>
</evidence>
<feature type="transmembrane region" description="Helical" evidence="11">
    <location>
        <begin position="22"/>
        <end position="48"/>
    </location>
</feature>
<protein>
    <recommendedName>
        <fullName evidence="12">Potassium channel domain-containing protein</fullName>
    </recommendedName>
</protein>
<dbReference type="PANTHER" id="PTHR11003">
    <property type="entry name" value="POTASSIUM CHANNEL, SUBFAMILY K"/>
    <property type="match status" value="1"/>
</dbReference>
<dbReference type="InterPro" id="IPR013099">
    <property type="entry name" value="K_chnl_dom"/>
</dbReference>
<feature type="compositionally biased region" description="Polar residues" evidence="10">
    <location>
        <begin position="435"/>
        <end position="452"/>
    </location>
</feature>
<feature type="domain" description="Potassium channel" evidence="12">
    <location>
        <begin position="222"/>
        <end position="273"/>
    </location>
</feature>
<sequence>MSILQKGDRNCLYRAEKKCPRLYNIIFFVVVPLLLLICWCKLCGYFLARLEKEYELSENMKEIREYEEEHHSMNRAIGAVQKSYDECIDIFMNDSMMDPSSDLINGTELKVFVQNCTTIGVEESKNIIKKEVGDKEMVDLTSNHLSFNWNTCSEDGKNMRSYEQGKFLYEKWNENRNEKYKEIMELADNNNNNDGDEDSEDAYLQAIQDTVIPEGLCKLNPAGGAIFWFTVMTTVGYGNAAPKTGGGQIFVVILGFISILAFATVAGSTGHVVLAIIDDVFIRLKMERLTKGWISLMFWMSMIVLSMLCVAGIAAAYTSSRYDGDVRPMGELLWFAFISITTVGLGDIYIPHDAFHQKDMFYVPFALLLGYVCVANFFIKMSNMLHEFSKRSGIPDNEVIDDLLLQQRSIQSQNERDENDCGIHHDDNGEGKDGASSQQGTELVNDRLNIQM</sequence>
<dbReference type="SUPFAM" id="SSF81324">
    <property type="entry name" value="Voltage-gated potassium channels"/>
    <property type="match status" value="2"/>
</dbReference>
<feature type="transmembrane region" description="Helical" evidence="11">
    <location>
        <begin position="297"/>
        <end position="320"/>
    </location>
</feature>
<feature type="transmembrane region" description="Helical" evidence="11">
    <location>
        <begin position="249"/>
        <end position="277"/>
    </location>
</feature>
<dbReference type="GO" id="GO:0005886">
    <property type="term" value="C:plasma membrane"/>
    <property type="evidence" value="ECO:0007669"/>
    <property type="project" value="TreeGrafter"/>
</dbReference>
<dbReference type="GO" id="GO:0022841">
    <property type="term" value="F:potassium ion leak channel activity"/>
    <property type="evidence" value="ECO:0007669"/>
    <property type="project" value="TreeGrafter"/>
</dbReference>
<dbReference type="AlphaFoldDB" id="A0A7S3Q107"/>
<dbReference type="InterPro" id="IPR003280">
    <property type="entry name" value="2pore_dom_K_chnl"/>
</dbReference>
<keyword evidence="7 8" id="KW-0407">Ion channel</keyword>
<reference evidence="13" key="1">
    <citation type="submission" date="2021-01" db="EMBL/GenBank/DDBJ databases">
        <authorList>
            <person name="Corre E."/>
            <person name="Pelletier E."/>
            <person name="Niang G."/>
            <person name="Scheremetjew M."/>
            <person name="Finn R."/>
            <person name="Kale V."/>
            <person name="Holt S."/>
            <person name="Cochrane G."/>
            <person name="Meng A."/>
            <person name="Brown T."/>
            <person name="Cohen L."/>
        </authorList>
    </citation>
    <scope>NUCLEOTIDE SEQUENCE</scope>
    <source>
        <strain evidence="13">MM31A-1</strain>
    </source>
</reference>
<evidence type="ECO:0000313" key="13">
    <source>
        <dbReference type="EMBL" id="CAE0462061.1"/>
    </source>
</evidence>
<gene>
    <name evidence="13" type="ORF">CDEB00056_LOCUS6902</name>
</gene>
<evidence type="ECO:0000256" key="7">
    <source>
        <dbReference type="ARBA" id="ARBA00023303"/>
    </source>
</evidence>
<keyword evidence="9" id="KW-0175">Coiled coil</keyword>
<dbReference type="PRINTS" id="PR01333">
    <property type="entry name" value="2POREKCHANEL"/>
</dbReference>
<accession>A0A7S3Q107</accession>
<dbReference type="EMBL" id="HBIO01009011">
    <property type="protein sequence ID" value="CAE0462061.1"/>
    <property type="molecule type" value="Transcribed_RNA"/>
</dbReference>
<evidence type="ECO:0000256" key="1">
    <source>
        <dbReference type="ARBA" id="ARBA00004141"/>
    </source>
</evidence>
<dbReference type="Gene3D" id="1.10.287.70">
    <property type="match status" value="1"/>
</dbReference>